<dbReference type="Proteomes" id="UP000309997">
    <property type="component" value="Unassembled WGS sequence"/>
</dbReference>
<reference evidence="1 2" key="1">
    <citation type="journal article" date="2024" name="Plant Biotechnol. J.">
        <title>Genome and CRISPR/Cas9 system of a widespread forest tree (Populus alba) in the world.</title>
        <authorList>
            <person name="Liu Y.J."/>
            <person name="Jiang P.F."/>
            <person name="Han X.M."/>
            <person name="Li X.Y."/>
            <person name="Wang H.M."/>
            <person name="Wang Y.J."/>
            <person name="Wang X.X."/>
            <person name="Zeng Q.Y."/>
        </authorList>
    </citation>
    <scope>NUCLEOTIDE SEQUENCE [LARGE SCALE GENOMIC DNA]</scope>
    <source>
        <strain evidence="2">cv. PAL-ZL1</strain>
    </source>
</reference>
<protein>
    <submittedName>
        <fullName evidence="1">Uncharacterized protein</fullName>
    </submittedName>
</protein>
<keyword evidence="2" id="KW-1185">Reference proteome</keyword>
<sequence>MKRQCIVNFMVGTRVAAHLHHDDVDETTVLLSIMESVKVKFGFETETWISHVKTELLPGICYCDKKTLEAYNSMATAVSFLVLFPHGLICQKDEETWSLEKAWPVFIL</sequence>
<gene>
    <name evidence="1" type="ORF">D5086_015965</name>
</gene>
<name>A0ACC4BSN3_POPAL</name>
<dbReference type="EMBL" id="RCHU02000008">
    <property type="protein sequence ID" value="KAL3581633.1"/>
    <property type="molecule type" value="Genomic_DNA"/>
</dbReference>
<comment type="caution">
    <text evidence="1">The sequence shown here is derived from an EMBL/GenBank/DDBJ whole genome shotgun (WGS) entry which is preliminary data.</text>
</comment>
<proteinExistence type="predicted"/>
<organism evidence="1 2">
    <name type="scientific">Populus alba</name>
    <name type="common">White poplar</name>
    <dbReference type="NCBI Taxonomy" id="43335"/>
    <lineage>
        <taxon>Eukaryota</taxon>
        <taxon>Viridiplantae</taxon>
        <taxon>Streptophyta</taxon>
        <taxon>Embryophyta</taxon>
        <taxon>Tracheophyta</taxon>
        <taxon>Spermatophyta</taxon>
        <taxon>Magnoliopsida</taxon>
        <taxon>eudicotyledons</taxon>
        <taxon>Gunneridae</taxon>
        <taxon>Pentapetalae</taxon>
        <taxon>rosids</taxon>
        <taxon>fabids</taxon>
        <taxon>Malpighiales</taxon>
        <taxon>Salicaceae</taxon>
        <taxon>Saliceae</taxon>
        <taxon>Populus</taxon>
    </lineage>
</organism>
<evidence type="ECO:0000313" key="1">
    <source>
        <dbReference type="EMBL" id="KAL3581633.1"/>
    </source>
</evidence>
<accession>A0ACC4BSN3</accession>
<evidence type="ECO:0000313" key="2">
    <source>
        <dbReference type="Proteomes" id="UP000309997"/>
    </source>
</evidence>